<dbReference type="EMBL" id="JABRWO010000002">
    <property type="protein sequence ID" value="MBA2113838.1"/>
    <property type="molecule type" value="Genomic_DNA"/>
</dbReference>
<dbReference type="Gene3D" id="3.20.20.80">
    <property type="entry name" value="Glycosidases"/>
    <property type="match status" value="1"/>
</dbReference>
<evidence type="ECO:0000313" key="1">
    <source>
        <dbReference type="EMBL" id="MBA2113838.1"/>
    </source>
</evidence>
<sequence length="533" mass="59794">MIRLPLMIATLFALLVIEIGPTRADELLSLDQLRAARKEAARRERRIIFNNDGNEPIYLCRDTTPEGLLSHRTTPLADTHVDTIFYCTWSSGFGMFTHDTKVGHVFKTKEDLFSKNMIDKMLAAGTDPLKVMADFGKQNDIEIFWSFRMNDTHDAGLSGYGPVMLRANPLKLEHPDWLIGTPKQRPKFGGWSAVDYGRPEIRELAIQYVEEVCQNYDVNGIELDFFRHPVFFKRAAQSGTPCTEEERTLMTEMVRRIRKVTEEEGQKRGSPILLTVRVPDSVPYGRDSGLDIETWLSEGLIDMMTVSGYYRLSPWEDSVALGNKYDVPVYPSLDESRVRDPAAKKARMTVEAYRGRALAARSAGMAGLNLFNSFNPHAAIWRELGDSELIAKKDHDYFASIRGVGSAAGGALPHRGYQKVATLNPKAPLKLSGKDPATVSFYTGVDYQKLDTTESPEIKLLLQFDQEVPKGVRAELNGTKLEPSTAEEGWLACAVDPAQLKRNKNEVTVALLDKDASVKWTDLRCTVRWNDAP</sequence>
<protein>
    <recommendedName>
        <fullName evidence="3">Glycosyl hydrolase-like 10 domain-containing protein</fullName>
    </recommendedName>
</protein>
<keyword evidence="2" id="KW-1185">Reference proteome</keyword>
<organism evidence="1 2">
    <name type="scientific">Bremerella alba</name>
    <dbReference type="NCBI Taxonomy" id="980252"/>
    <lineage>
        <taxon>Bacteria</taxon>
        <taxon>Pseudomonadati</taxon>
        <taxon>Planctomycetota</taxon>
        <taxon>Planctomycetia</taxon>
        <taxon>Pirellulales</taxon>
        <taxon>Pirellulaceae</taxon>
        <taxon>Bremerella</taxon>
    </lineage>
</organism>
<dbReference type="InterPro" id="IPR017853">
    <property type="entry name" value="GH"/>
</dbReference>
<dbReference type="RefSeq" id="WP_207395320.1">
    <property type="nucleotide sequence ID" value="NZ_JABRWO010000002.1"/>
</dbReference>
<gene>
    <name evidence="1" type="ORF">HOV93_09910</name>
</gene>
<proteinExistence type="predicted"/>
<evidence type="ECO:0008006" key="3">
    <source>
        <dbReference type="Google" id="ProtNLM"/>
    </source>
</evidence>
<dbReference type="Proteomes" id="UP000551616">
    <property type="component" value="Unassembled WGS sequence"/>
</dbReference>
<name>A0A7V8V2P4_9BACT</name>
<dbReference type="AlphaFoldDB" id="A0A7V8V2P4"/>
<accession>A0A7V8V2P4</accession>
<reference evidence="1 2" key="1">
    <citation type="submission" date="2020-05" db="EMBL/GenBank/DDBJ databases">
        <title>Bremerella alba sp. nov., a novel planctomycete isolated from the surface of the macroalga Fucus spiralis.</title>
        <authorList>
            <person name="Godinho O."/>
            <person name="Botelho R."/>
            <person name="Albuquerque L."/>
            <person name="Wiegand S."/>
            <person name="Da Costa M.S."/>
            <person name="Lobo-Da-Cunha A."/>
            <person name="Jogler C."/>
            <person name="Lage O.M."/>
        </authorList>
    </citation>
    <scope>NUCLEOTIDE SEQUENCE [LARGE SCALE GENOMIC DNA]</scope>
    <source>
        <strain evidence="1 2">FF15</strain>
    </source>
</reference>
<comment type="caution">
    <text evidence="1">The sequence shown here is derived from an EMBL/GenBank/DDBJ whole genome shotgun (WGS) entry which is preliminary data.</text>
</comment>
<evidence type="ECO:0000313" key="2">
    <source>
        <dbReference type="Proteomes" id="UP000551616"/>
    </source>
</evidence>
<dbReference type="SUPFAM" id="SSF51445">
    <property type="entry name" value="(Trans)glycosidases"/>
    <property type="match status" value="1"/>
</dbReference>